<feature type="non-terminal residue" evidence="1">
    <location>
        <position position="107"/>
    </location>
</feature>
<name>A0A371HMP7_MUCPR</name>
<evidence type="ECO:0000313" key="2">
    <source>
        <dbReference type="Proteomes" id="UP000257109"/>
    </source>
</evidence>
<dbReference type="AlphaFoldDB" id="A0A371HMP7"/>
<sequence>YSPSAGSSTLFQDDTDLSRPVSKFHPTIGLFTALLDILDDQKMVLFVALKSSRIPFSLSLRTPELLSRGVFRLATHTTYRLVEFPGLKKPTSIIPPADTKVSPSRID</sequence>
<organism evidence="1 2">
    <name type="scientific">Mucuna pruriens</name>
    <name type="common">Velvet bean</name>
    <name type="synonym">Dolichos pruriens</name>
    <dbReference type="NCBI Taxonomy" id="157652"/>
    <lineage>
        <taxon>Eukaryota</taxon>
        <taxon>Viridiplantae</taxon>
        <taxon>Streptophyta</taxon>
        <taxon>Embryophyta</taxon>
        <taxon>Tracheophyta</taxon>
        <taxon>Spermatophyta</taxon>
        <taxon>Magnoliopsida</taxon>
        <taxon>eudicotyledons</taxon>
        <taxon>Gunneridae</taxon>
        <taxon>Pentapetalae</taxon>
        <taxon>rosids</taxon>
        <taxon>fabids</taxon>
        <taxon>Fabales</taxon>
        <taxon>Fabaceae</taxon>
        <taxon>Papilionoideae</taxon>
        <taxon>50 kb inversion clade</taxon>
        <taxon>NPAAA clade</taxon>
        <taxon>indigoferoid/millettioid clade</taxon>
        <taxon>Phaseoleae</taxon>
        <taxon>Mucuna</taxon>
    </lineage>
</organism>
<keyword evidence="2" id="KW-1185">Reference proteome</keyword>
<gene>
    <name evidence="1" type="ORF">CR513_12396</name>
</gene>
<dbReference type="OrthoDB" id="1807560at2759"/>
<dbReference type="Proteomes" id="UP000257109">
    <property type="component" value="Unassembled WGS sequence"/>
</dbReference>
<protein>
    <submittedName>
        <fullName evidence="1">Uncharacterized protein</fullName>
    </submittedName>
</protein>
<accession>A0A371HMP7</accession>
<evidence type="ECO:0000313" key="1">
    <source>
        <dbReference type="EMBL" id="RDY03972.1"/>
    </source>
</evidence>
<reference evidence="1" key="1">
    <citation type="submission" date="2018-05" db="EMBL/GenBank/DDBJ databases">
        <title>Draft genome of Mucuna pruriens seed.</title>
        <authorList>
            <person name="Nnadi N.E."/>
            <person name="Vos R."/>
            <person name="Hasami M.H."/>
            <person name="Devisetty U.K."/>
            <person name="Aguiy J.C."/>
        </authorList>
    </citation>
    <scope>NUCLEOTIDE SEQUENCE [LARGE SCALE GENOMIC DNA]</scope>
    <source>
        <strain evidence="1">JCA_2017</strain>
    </source>
</reference>
<comment type="caution">
    <text evidence="1">The sequence shown here is derived from an EMBL/GenBank/DDBJ whole genome shotgun (WGS) entry which is preliminary data.</text>
</comment>
<dbReference type="EMBL" id="QJKJ01002169">
    <property type="protein sequence ID" value="RDY03972.1"/>
    <property type="molecule type" value="Genomic_DNA"/>
</dbReference>
<proteinExistence type="predicted"/>
<feature type="non-terminal residue" evidence="1">
    <location>
        <position position="1"/>
    </location>
</feature>